<keyword evidence="3 6" id="KW-0812">Transmembrane</keyword>
<dbReference type="CDD" id="cd17321">
    <property type="entry name" value="MFS_MMR_MDR_like"/>
    <property type="match status" value="1"/>
</dbReference>
<evidence type="ECO:0000256" key="2">
    <source>
        <dbReference type="ARBA" id="ARBA00022448"/>
    </source>
</evidence>
<dbReference type="InterPro" id="IPR011701">
    <property type="entry name" value="MFS"/>
</dbReference>
<feature type="transmembrane region" description="Helical" evidence="6">
    <location>
        <begin position="151"/>
        <end position="170"/>
    </location>
</feature>
<dbReference type="PROSITE" id="PS50850">
    <property type="entry name" value="MFS"/>
    <property type="match status" value="1"/>
</dbReference>
<keyword evidence="9" id="KW-1185">Reference proteome</keyword>
<dbReference type="RefSeq" id="WP_348955928.1">
    <property type="nucleotide sequence ID" value="NZ_JBDZYD010000017.1"/>
</dbReference>
<dbReference type="SUPFAM" id="SSF103473">
    <property type="entry name" value="MFS general substrate transporter"/>
    <property type="match status" value="1"/>
</dbReference>
<feature type="transmembrane region" description="Helical" evidence="6">
    <location>
        <begin position="215"/>
        <end position="233"/>
    </location>
</feature>
<evidence type="ECO:0000256" key="4">
    <source>
        <dbReference type="ARBA" id="ARBA00022989"/>
    </source>
</evidence>
<comment type="subcellular location">
    <subcellularLocation>
        <location evidence="1">Cell membrane</location>
        <topology evidence="1">Multi-pass membrane protein</topology>
    </subcellularLocation>
</comment>
<dbReference type="PANTHER" id="PTHR42718">
    <property type="entry name" value="MAJOR FACILITATOR SUPERFAMILY MULTIDRUG TRANSPORTER MFSC"/>
    <property type="match status" value="1"/>
</dbReference>
<keyword evidence="5 6" id="KW-0472">Membrane</keyword>
<dbReference type="PANTHER" id="PTHR42718:SF9">
    <property type="entry name" value="MAJOR FACILITATOR SUPERFAMILY MULTIDRUG TRANSPORTER MFSC"/>
    <property type="match status" value="1"/>
</dbReference>
<dbReference type="EMBL" id="JBDZYD010000017">
    <property type="protein sequence ID" value="MEQ0564839.1"/>
    <property type="molecule type" value="Genomic_DNA"/>
</dbReference>
<dbReference type="InterPro" id="IPR036259">
    <property type="entry name" value="MFS_trans_sf"/>
</dbReference>
<sequence length="286" mass="29514">MSDWREAGEGIDMESERFAKLPLISLCFGWFMVMVDATIVNVALPRLGAEFGSSVAGLQWVVDAYTVAFAALLLSAGWCGDRFGGRVVFQSGPALFVAASLACALAPGMPVLIVARAVQGVAAAAALVPSSLSLVHASYRDRQVRARAIGIWAMVGGLASGCGPLLGGILAGTLGWRWLFGVNVPVGIAGLLMVWRFVTVGREPAEAARGRRFDAAGQVAAVVALVAVTAALVRGGQSGFASAGTLVLPAVFAVGAVAFVVAERRVAQPMLPLELFRSRAVSASAC</sequence>
<feature type="transmembrane region" description="Helical" evidence="6">
    <location>
        <begin position="21"/>
        <end position="44"/>
    </location>
</feature>
<evidence type="ECO:0000256" key="5">
    <source>
        <dbReference type="ARBA" id="ARBA00023136"/>
    </source>
</evidence>
<proteinExistence type="predicted"/>
<name>A0ABV0LRD6_9PSEU</name>
<gene>
    <name evidence="8" type="ORF">ABJI51_37665</name>
</gene>
<evidence type="ECO:0000256" key="1">
    <source>
        <dbReference type="ARBA" id="ARBA00004651"/>
    </source>
</evidence>
<dbReference type="Pfam" id="PF07690">
    <property type="entry name" value="MFS_1"/>
    <property type="match status" value="1"/>
</dbReference>
<accession>A0ABV0LRD6</accession>
<evidence type="ECO:0000256" key="6">
    <source>
        <dbReference type="SAM" id="Phobius"/>
    </source>
</evidence>
<feature type="transmembrane region" description="Helical" evidence="6">
    <location>
        <begin position="121"/>
        <end position="139"/>
    </location>
</feature>
<dbReference type="InterPro" id="IPR020846">
    <property type="entry name" value="MFS_dom"/>
</dbReference>
<keyword evidence="2" id="KW-0813">Transport</keyword>
<keyword evidence="4 6" id="KW-1133">Transmembrane helix</keyword>
<evidence type="ECO:0000313" key="8">
    <source>
        <dbReference type="EMBL" id="MEQ0564839.1"/>
    </source>
</evidence>
<protein>
    <submittedName>
        <fullName evidence="8">MFS transporter</fullName>
    </submittedName>
</protein>
<feature type="transmembrane region" description="Helical" evidence="6">
    <location>
        <begin position="176"/>
        <end position="195"/>
    </location>
</feature>
<evidence type="ECO:0000313" key="9">
    <source>
        <dbReference type="Proteomes" id="UP001440984"/>
    </source>
</evidence>
<evidence type="ECO:0000256" key="3">
    <source>
        <dbReference type="ARBA" id="ARBA00022692"/>
    </source>
</evidence>
<organism evidence="8 9">
    <name type="scientific">Amycolatopsis melonis</name>
    <dbReference type="NCBI Taxonomy" id="3156488"/>
    <lineage>
        <taxon>Bacteria</taxon>
        <taxon>Bacillati</taxon>
        <taxon>Actinomycetota</taxon>
        <taxon>Actinomycetes</taxon>
        <taxon>Pseudonocardiales</taxon>
        <taxon>Pseudonocardiaceae</taxon>
        <taxon>Amycolatopsis</taxon>
    </lineage>
</organism>
<reference evidence="8 9" key="1">
    <citation type="submission" date="2024-05" db="EMBL/GenBank/DDBJ databases">
        <authorList>
            <person name="Zhao H."/>
            <person name="Xu Y."/>
            <person name="Lin S."/>
            <person name="Spain J.C."/>
            <person name="Zhou N.-Y."/>
        </authorList>
    </citation>
    <scope>NUCLEOTIDE SEQUENCE [LARGE SCALE GENOMIC DNA]</scope>
    <source>
        <strain evidence="8 9">NEAU-NG30</strain>
    </source>
</reference>
<feature type="transmembrane region" description="Helical" evidence="6">
    <location>
        <begin position="64"/>
        <end position="83"/>
    </location>
</feature>
<evidence type="ECO:0000259" key="7">
    <source>
        <dbReference type="PROSITE" id="PS50850"/>
    </source>
</evidence>
<feature type="domain" description="Major facilitator superfamily (MFS) profile" evidence="7">
    <location>
        <begin position="22"/>
        <end position="286"/>
    </location>
</feature>
<feature type="transmembrane region" description="Helical" evidence="6">
    <location>
        <begin position="95"/>
        <end position="115"/>
    </location>
</feature>
<dbReference type="Proteomes" id="UP001440984">
    <property type="component" value="Unassembled WGS sequence"/>
</dbReference>
<feature type="transmembrane region" description="Helical" evidence="6">
    <location>
        <begin position="239"/>
        <end position="262"/>
    </location>
</feature>
<comment type="caution">
    <text evidence="8">The sequence shown here is derived from an EMBL/GenBank/DDBJ whole genome shotgun (WGS) entry which is preliminary data.</text>
</comment>
<dbReference type="Gene3D" id="1.20.1720.10">
    <property type="entry name" value="Multidrug resistance protein D"/>
    <property type="match status" value="1"/>
</dbReference>